<dbReference type="AlphaFoldDB" id="A0A0M3HHV6"/>
<organism evidence="1 2">
    <name type="scientific">Ascaris lumbricoides</name>
    <name type="common">Giant roundworm</name>
    <dbReference type="NCBI Taxonomy" id="6252"/>
    <lineage>
        <taxon>Eukaryota</taxon>
        <taxon>Metazoa</taxon>
        <taxon>Ecdysozoa</taxon>
        <taxon>Nematoda</taxon>
        <taxon>Chromadorea</taxon>
        <taxon>Rhabditida</taxon>
        <taxon>Spirurina</taxon>
        <taxon>Ascaridomorpha</taxon>
        <taxon>Ascaridoidea</taxon>
        <taxon>Ascarididae</taxon>
        <taxon>Ascaris</taxon>
    </lineage>
</organism>
<evidence type="ECO:0000313" key="2">
    <source>
        <dbReference type="WBParaSite" id="ALUE_0000110101-mRNA-1"/>
    </source>
</evidence>
<reference evidence="2" key="1">
    <citation type="submission" date="2017-02" db="UniProtKB">
        <authorList>
            <consortium name="WormBaseParasite"/>
        </authorList>
    </citation>
    <scope>IDENTIFICATION</scope>
</reference>
<protein>
    <submittedName>
        <fullName evidence="2">DDE_Tnp_Tn3 domain-containing protein</fullName>
    </submittedName>
</protein>
<sequence length="75" mass="8346">MPVDEKLQPAGEAAIAALHTPRKGLVYGFPYLDASVSRVVYLLRNRQLKEAAVYLTNLVNKVGSVCVFGQLYKYM</sequence>
<accession>A0A0M3HHV6</accession>
<dbReference type="Proteomes" id="UP000036681">
    <property type="component" value="Unplaced"/>
</dbReference>
<name>A0A0M3HHV6_ASCLU</name>
<dbReference type="WBParaSite" id="ALUE_0000110101-mRNA-1">
    <property type="protein sequence ID" value="ALUE_0000110101-mRNA-1"/>
    <property type="gene ID" value="ALUE_0000110101"/>
</dbReference>
<proteinExistence type="predicted"/>
<keyword evidence="1" id="KW-1185">Reference proteome</keyword>
<evidence type="ECO:0000313" key="1">
    <source>
        <dbReference type="Proteomes" id="UP000036681"/>
    </source>
</evidence>